<sequence>MLSVFGEMIFSSDKAYVLDNVQFLVHEFNGETNWKNPFAVCITFSNGECVTVKTASDYESVGLSRGCEALQEQDIGEYGYARILDANHLSPWDKIVGSGLIKLENLISDSWVIGVNLTFENGTVYLMNLGDDLYVFDQEPSKIIADENIKRTNIYSI</sequence>
<gene>
    <name evidence="1" type="ORF">BJF93_08000</name>
</gene>
<comment type="caution">
    <text evidence="1">The sequence shown here is derived from an EMBL/GenBank/DDBJ whole genome shotgun (WGS) entry which is preliminary data.</text>
</comment>
<evidence type="ECO:0000313" key="1">
    <source>
        <dbReference type="EMBL" id="OLP59703.1"/>
    </source>
</evidence>
<protein>
    <submittedName>
        <fullName evidence="1">Uncharacterized protein</fullName>
    </submittedName>
</protein>
<organism evidence="1 2">
    <name type="scientific">Xaviernesmea oryzae</name>
    <dbReference type="NCBI Taxonomy" id="464029"/>
    <lineage>
        <taxon>Bacteria</taxon>
        <taxon>Pseudomonadati</taxon>
        <taxon>Pseudomonadota</taxon>
        <taxon>Alphaproteobacteria</taxon>
        <taxon>Hyphomicrobiales</taxon>
        <taxon>Rhizobiaceae</taxon>
        <taxon>Rhizobium/Agrobacterium group</taxon>
        <taxon>Xaviernesmea</taxon>
    </lineage>
</organism>
<dbReference type="Proteomes" id="UP000186364">
    <property type="component" value="Unassembled WGS sequence"/>
</dbReference>
<evidence type="ECO:0000313" key="2">
    <source>
        <dbReference type="Proteomes" id="UP000186364"/>
    </source>
</evidence>
<dbReference type="AlphaFoldDB" id="A0A1Q9AW82"/>
<name>A0A1Q9AW82_9HYPH</name>
<keyword evidence="2" id="KW-1185">Reference proteome</keyword>
<accession>A0A1Q9AW82</accession>
<dbReference type="EMBL" id="MKIP01000046">
    <property type="protein sequence ID" value="OLP59703.1"/>
    <property type="molecule type" value="Genomic_DNA"/>
</dbReference>
<reference evidence="1 2" key="1">
    <citation type="submission" date="2016-09" db="EMBL/GenBank/DDBJ databases">
        <title>Rhizobium sp. nov., a novel species isolated from the rice rhizosphere.</title>
        <authorList>
            <person name="Zhao J."/>
            <person name="Zhang X."/>
        </authorList>
    </citation>
    <scope>NUCLEOTIDE SEQUENCE [LARGE SCALE GENOMIC DNA]</scope>
    <source>
        <strain evidence="1 2">1.7048</strain>
    </source>
</reference>
<proteinExistence type="predicted"/>